<dbReference type="Proteomes" id="UP001281761">
    <property type="component" value="Unassembled WGS sequence"/>
</dbReference>
<sequence length="927" mass="112733">MDNSDSDTDIKINQLEEELNSIQRQNQLFQQQLRTINPSPYKNNHNTSYSSDYQTHHRKKSRSDRQLDAIERELRDFREGTTEMQTALQQRIQLIQQQQQNEIQSRERYLSIQEQKRKEKEQRRKKEKEKREKDRIAQKSREERMQQEWENENKRIEERNRRIEAEHMREMERINSQILETIRLQQERQSSNSSDLMLLRILSDFRSENDKTRQTLENELRKTQNQLESLHNRNDRHAPLRSSAFVEAFPSEVKSTTSSTTKFPAAPVEHMSPPQSPLDTDDEMTAIDRSLRNGHWGVDDVDRPLAFEAAQPEPISHEYQPTDSTQSNSALYYEKHLEAQQRRDHARQQRMEAEHSIREEELDAREQLRLTRQKEASTRRQNELEFQRTIERERQQQRDLDETQRRRQLEERAIRENEHRRQMEEERHSRWKAEQTLQDEARQSRKEEAERREQRRLMELERIRKEEEDERNRREERNRQYDLDQAARTRERRREEEERRDAEQKREEEYRRQRDEKRRERQEKEETRQRRRREEEDIRRHEQYQQEAEAQARTERLRRVEEETRQRKRQQLIEMNETMLREKAFRDDMEDDEEKERELREREETRRRSDVKAEQRKEWRRGVYRQDLERREAFRQREEERTRDFLDHERQTDDVLTQINNEEVAMIQTRNGTLSQHTTQSISNEAEEKERQEQERKRKEQERNEKINAFMAQVKFQKESEANRRLESQQISVNDEEEQDNKSNQSEDESSIDYDFADGPESEQNITRIPTRSPQTDETGRMTLVYHVHSQPTDEPLQTHTHTHAAPSGTDSPASNTQRASQNEHISSSSWRDTRQSAFVPQERSREEDDFGTSQYSFQPRHDFDQSQWRITADRGWGDLPPEPAPLAAPKQTERMPLRRKGTTSTRWTNEDRRNMLLQIKDKTKPG</sequence>
<feature type="region of interest" description="Disordered" evidence="2">
    <location>
        <begin position="339"/>
        <end position="616"/>
    </location>
</feature>
<evidence type="ECO:0000313" key="3">
    <source>
        <dbReference type="EMBL" id="KAK2952127.1"/>
    </source>
</evidence>
<reference evidence="3 4" key="1">
    <citation type="journal article" date="2022" name="bioRxiv">
        <title>Genomics of Preaxostyla Flagellates Illuminates Evolutionary Transitions and the Path Towards Mitochondrial Loss.</title>
        <authorList>
            <person name="Novak L.V.F."/>
            <person name="Treitli S.C."/>
            <person name="Pyrih J."/>
            <person name="Halakuc P."/>
            <person name="Pipaliya S.V."/>
            <person name="Vacek V."/>
            <person name="Brzon O."/>
            <person name="Soukal P."/>
            <person name="Eme L."/>
            <person name="Dacks J.B."/>
            <person name="Karnkowska A."/>
            <person name="Elias M."/>
            <person name="Hampl V."/>
        </authorList>
    </citation>
    <scope>NUCLEOTIDE SEQUENCE [LARGE SCALE GENOMIC DNA]</scope>
    <source>
        <strain evidence="3">NAU3</strain>
        <tissue evidence="3">Gut</tissue>
    </source>
</reference>
<evidence type="ECO:0000256" key="2">
    <source>
        <dbReference type="SAM" id="MobiDB-lite"/>
    </source>
</evidence>
<gene>
    <name evidence="3" type="ORF">BLNAU_12978</name>
</gene>
<name>A0ABQ9XL66_9EUKA</name>
<feature type="coiled-coil region" evidence="1">
    <location>
        <begin position="5"/>
        <end position="32"/>
    </location>
</feature>
<comment type="caution">
    <text evidence="3">The sequence shown here is derived from an EMBL/GenBank/DDBJ whole genome shotgun (WGS) entry which is preliminary data.</text>
</comment>
<feature type="compositionally biased region" description="Polar residues" evidence="2">
    <location>
        <begin position="790"/>
        <end position="800"/>
    </location>
</feature>
<feature type="compositionally biased region" description="Basic and acidic residues" evidence="2">
    <location>
        <begin position="630"/>
        <end position="653"/>
    </location>
</feature>
<feature type="compositionally biased region" description="Acidic residues" evidence="2">
    <location>
        <begin position="746"/>
        <end position="761"/>
    </location>
</feature>
<feature type="region of interest" description="Disordered" evidence="2">
    <location>
        <begin position="251"/>
        <end position="282"/>
    </location>
</feature>
<feature type="compositionally biased region" description="Polar residues" evidence="2">
    <location>
        <begin position="762"/>
        <end position="777"/>
    </location>
</feature>
<feature type="compositionally biased region" description="Polar residues" evidence="2">
    <location>
        <begin position="668"/>
        <end position="684"/>
    </location>
</feature>
<accession>A0ABQ9XL66</accession>
<dbReference type="EMBL" id="JARBJD010000108">
    <property type="protein sequence ID" value="KAK2952127.1"/>
    <property type="molecule type" value="Genomic_DNA"/>
</dbReference>
<evidence type="ECO:0000256" key="1">
    <source>
        <dbReference type="SAM" id="Coils"/>
    </source>
</evidence>
<evidence type="ECO:0000313" key="4">
    <source>
        <dbReference type="Proteomes" id="UP001281761"/>
    </source>
</evidence>
<feature type="compositionally biased region" description="Basic and acidic residues" evidence="2">
    <location>
        <begin position="686"/>
        <end position="706"/>
    </location>
</feature>
<feature type="region of interest" description="Disordered" evidence="2">
    <location>
        <begin position="630"/>
        <end position="909"/>
    </location>
</feature>
<feature type="region of interest" description="Disordered" evidence="2">
    <location>
        <begin position="35"/>
        <end position="68"/>
    </location>
</feature>
<keyword evidence="4" id="KW-1185">Reference proteome</keyword>
<protein>
    <recommendedName>
        <fullName evidence="5">Trichohyalin</fullName>
    </recommendedName>
</protein>
<keyword evidence="1" id="KW-0175">Coiled coil</keyword>
<feature type="coiled-coil region" evidence="1">
    <location>
        <begin position="202"/>
        <end position="233"/>
    </location>
</feature>
<feature type="compositionally biased region" description="Polar residues" evidence="2">
    <location>
        <begin position="809"/>
        <end position="839"/>
    </location>
</feature>
<feature type="compositionally biased region" description="Basic and acidic residues" evidence="2">
    <location>
        <begin position="596"/>
        <end position="616"/>
    </location>
</feature>
<feature type="region of interest" description="Disordered" evidence="2">
    <location>
        <begin position="110"/>
        <end position="151"/>
    </location>
</feature>
<feature type="compositionally biased region" description="Polar residues" evidence="2">
    <location>
        <begin position="35"/>
        <end position="53"/>
    </location>
</feature>
<evidence type="ECO:0008006" key="5">
    <source>
        <dbReference type="Google" id="ProtNLM"/>
    </source>
</evidence>
<proteinExistence type="predicted"/>
<feature type="compositionally biased region" description="Basic and acidic residues" evidence="2">
    <location>
        <begin position="339"/>
        <end position="565"/>
    </location>
</feature>
<organism evidence="3 4">
    <name type="scientific">Blattamonas nauphoetae</name>
    <dbReference type="NCBI Taxonomy" id="2049346"/>
    <lineage>
        <taxon>Eukaryota</taxon>
        <taxon>Metamonada</taxon>
        <taxon>Preaxostyla</taxon>
        <taxon>Oxymonadida</taxon>
        <taxon>Blattamonas</taxon>
    </lineage>
</organism>
<feature type="compositionally biased region" description="Basic and acidic residues" evidence="2">
    <location>
        <begin position="716"/>
        <end position="727"/>
    </location>
</feature>